<organism evidence="1 2">
    <name type="scientific">Parasponia andersonii</name>
    <name type="common">Sponia andersonii</name>
    <dbReference type="NCBI Taxonomy" id="3476"/>
    <lineage>
        <taxon>Eukaryota</taxon>
        <taxon>Viridiplantae</taxon>
        <taxon>Streptophyta</taxon>
        <taxon>Embryophyta</taxon>
        <taxon>Tracheophyta</taxon>
        <taxon>Spermatophyta</taxon>
        <taxon>Magnoliopsida</taxon>
        <taxon>eudicotyledons</taxon>
        <taxon>Gunneridae</taxon>
        <taxon>Pentapetalae</taxon>
        <taxon>rosids</taxon>
        <taxon>fabids</taxon>
        <taxon>Rosales</taxon>
        <taxon>Cannabaceae</taxon>
        <taxon>Parasponia</taxon>
    </lineage>
</organism>
<reference evidence="2" key="1">
    <citation type="submission" date="2016-06" db="EMBL/GenBank/DDBJ databases">
        <title>Parallel loss of symbiosis genes in relatives of nitrogen-fixing non-legume Parasponia.</title>
        <authorList>
            <person name="Van Velzen R."/>
            <person name="Holmer R."/>
            <person name="Bu F."/>
            <person name="Rutten L."/>
            <person name="Van Zeijl A."/>
            <person name="Liu W."/>
            <person name="Santuari L."/>
            <person name="Cao Q."/>
            <person name="Sharma T."/>
            <person name="Shen D."/>
            <person name="Roswanjaya Y."/>
            <person name="Wardhani T."/>
            <person name="Kalhor M.S."/>
            <person name="Jansen J."/>
            <person name="Van den Hoogen J."/>
            <person name="Gungor B."/>
            <person name="Hartog M."/>
            <person name="Hontelez J."/>
            <person name="Verver J."/>
            <person name="Yang W.-C."/>
            <person name="Schijlen E."/>
            <person name="Repin R."/>
            <person name="Schilthuizen M."/>
            <person name="Schranz E."/>
            <person name="Heidstra R."/>
            <person name="Miyata K."/>
            <person name="Fedorova E."/>
            <person name="Kohlen W."/>
            <person name="Bisseling T."/>
            <person name="Smit S."/>
            <person name="Geurts R."/>
        </authorList>
    </citation>
    <scope>NUCLEOTIDE SEQUENCE [LARGE SCALE GENOMIC DNA]</scope>
    <source>
        <strain evidence="2">cv. WU1-14</strain>
    </source>
</reference>
<dbReference type="AlphaFoldDB" id="A0A2P5CQN0"/>
<evidence type="ECO:0000313" key="1">
    <source>
        <dbReference type="EMBL" id="PON63313.1"/>
    </source>
</evidence>
<accession>A0A2P5CQN0</accession>
<dbReference type="EMBL" id="JXTB01000105">
    <property type="protein sequence ID" value="PON63313.1"/>
    <property type="molecule type" value="Genomic_DNA"/>
</dbReference>
<name>A0A2P5CQN0_PARAD</name>
<proteinExistence type="predicted"/>
<protein>
    <submittedName>
        <fullName evidence="1">Uncharacterized protein</fullName>
    </submittedName>
</protein>
<keyword evidence="2" id="KW-1185">Reference proteome</keyword>
<dbReference type="Proteomes" id="UP000237105">
    <property type="component" value="Unassembled WGS sequence"/>
</dbReference>
<evidence type="ECO:0000313" key="2">
    <source>
        <dbReference type="Proteomes" id="UP000237105"/>
    </source>
</evidence>
<feature type="non-terminal residue" evidence="1">
    <location>
        <position position="1"/>
    </location>
</feature>
<sequence>VRKKTNRESFGGDGQWIHNNLLVRKNFLPFVPFY</sequence>
<comment type="caution">
    <text evidence="1">The sequence shown here is derived from an EMBL/GenBank/DDBJ whole genome shotgun (WGS) entry which is preliminary data.</text>
</comment>
<gene>
    <name evidence="1" type="ORF">PanWU01x14_132230</name>
</gene>